<evidence type="ECO:0000259" key="9">
    <source>
        <dbReference type="Pfam" id="PF12819"/>
    </source>
</evidence>
<dbReference type="GO" id="GO:0004714">
    <property type="term" value="F:transmembrane receptor protein tyrosine kinase activity"/>
    <property type="evidence" value="ECO:0007669"/>
    <property type="project" value="InterPro"/>
</dbReference>
<name>A0A7J0EA25_9ERIC</name>
<evidence type="ECO:0000256" key="8">
    <source>
        <dbReference type="SAM" id="SignalP"/>
    </source>
</evidence>
<dbReference type="Gene3D" id="2.60.120.430">
    <property type="entry name" value="Galactose-binding lectin"/>
    <property type="match status" value="2"/>
</dbReference>
<dbReference type="GO" id="GO:0005524">
    <property type="term" value="F:ATP binding"/>
    <property type="evidence" value="ECO:0007669"/>
    <property type="project" value="UniProtKB-KW"/>
</dbReference>
<evidence type="ECO:0000313" key="10">
    <source>
        <dbReference type="EMBL" id="GFY83318.1"/>
    </source>
</evidence>
<dbReference type="Gene3D" id="1.10.510.10">
    <property type="entry name" value="Transferase(Phosphotransferase) domain 1"/>
    <property type="match status" value="1"/>
</dbReference>
<dbReference type="InterPro" id="IPR045272">
    <property type="entry name" value="ANXUR1/2-like"/>
</dbReference>
<dbReference type="PANTHER" id="PTHR34590">
    <property type="entry name" value="OS03G0124300 PROTEIN-RELATED"/>
    <property type="match status" value="1"/>
</dbReference>
<feature type="region of interest" description="Disordered" evidence="7">
    <location>
        <begin position="400"/>
        <end position="425"/>
    </location>
</feature>
<keyword evidence="5" id="KW-0067">ATP-binding</keyword>
<dbReference type="InterPro" id="IPR024788">
    <property type="entry name" value="Malectin-like_Carb-bd_dom"/>
</dbReference>
<evidence type="ECO:0000256" key="4">
    <source>
        <dbReference type="ARBA" id="ARBA00022741"/>
    </source>
</evidence>
<feature type="compositionally biased region" description="Low complexity" evidence="7">
    <location>
        <begin position="409"/>
        <end position="422"/>
    </location>
</feature>
<gene>
    <name evidence="10" type="ORF">Acr_03g0000920</name>
</gene>
<evidence type="ECO:0000256" key="2">
    <source>
        <dbReference type="ARBA" id="ARBA00022527"/>
    </source>
</evidence>
<evidence type="ECO:0000256" key="3">
    <source>
        <dbReference type="ARBA" id="ARBA00022679"/>
    </source>
</evidence>
<keyword evidence="10" id="KW-0418">Kinase</keyword>
<keyword evidence="11" id="KW-1185">Reference proteome</keyword>
<accession>A0A7J0EA25</accession>
<proteinExistence type="predicted"/>
<evidence type="ECO:0000256" key="1">
    <source>
        <dbReference type="ARBA" id="ARBA00004479"/>
    </source>
</evidence>
<feature type="domain" description="Malectin-like" evidence="9">
    <location>
        <begin position="104"/>
        <end position="290"/>
    </location>
</feature>
<feature type="chain" id="PRO_5029689091" evidence="8">
    <location>
        <begin position="27"/>
        <end position="439"/>
    </location>
</feature>
<dbReference type="GO" id="GO:0004674">
    <property type="term" value="F:protein serine/threonine kinase activity"/>
    <property type="evidence" value="ECO:0007669"/>
    <property type="project" value="UniProtKB-KW"/>
</dbReference>
<dbReference type="Proteomes" id="UP000585474">
    <property type="component" value="Unassembled WGS sequence"/>
</dbReference>
<dbReference type="AlphaFoldDB" id="A0A7J0EA25"/>
<evidence type="ECO:0000256" key="6">
    <source>
        <dbReference type="ARBA" id="ARBA00023180"/>
    </source>
</evidence>
<keyword evidence="3" id="KW-0808">Transferase</keyword>
<dbReference type="EMBL" id="BJWL01000003">
    <property type="protein sequence ID" value="GFY83318.1"/>
    <property type="molecule type" value="Genomic_DNA"/>
</dbReference>
<protein>
    <submittedName>
        <fullName evidence="10">Protein kinase superfamily protein</fullName>
    </submittedName>
</protein>
<evidence type="ECO:0000256" key="5">
    <source>
        <dbReference type="ARBA" id="ARBA00022840"/>
    </source>
</evidence>
<keyword evidence="8" id="KW-0732">Signal</keyword>
<dbReference type="OrthoDB" id="640180at2759"/>
<evidence type="ECO:0000313" key="11">
    <source>
        <dbReference type="Proteomes" id="UP000585474"/>
    </source>
</evidence>
<comment type="subcellular location">
    <subcellularLocation>
        <location evidence="1">Membrane</location>
        <topology evidence="1">Single-pass type I membrane protein</topology>
    </subcellularLocation>
</comment>
<dbReference type="PANTHER" id="PTHR34590:SF18">
    <property type="entry name" value="MALECTIN-LIKE DOMAIN-CONTAINING PROTEIN"/>
    <property type="match status" value="1"/>
</dbReference>
<sequence length="439" mass="48579">METKITTSLSLAFSLIYLSLPPLAIAFVPRDNYLISCGSSSNTTADNRIFVGDLSKPGSVSLSSGDSISLTNPNTSSKSAPLYQTARVFTSASSYEFNIKKIGNHLILETVYRINVGGLKLTPFNDTLWRTWTSDEDFLILKSAAKIASITHTPNYQTGGASREIAPDNVYMTAQQMNKDNLSTALMFNITWEFSVGSGVGRYFVRLHFCDIVSKSLSQLYFNVFINGFIAYKDLDLSTLTLHSLASPYYVDFIAHSDRSGVVRISVGPSELSTSLGKNAILNGIEIMKMVNFVGSETRSKKTSIGVWVLCARPAVDPLLTREQVNLAEWAIEWQKKGRLDQIIDPYLMGKIRPSSLKKIGDTAEKCVAEYGVDRPTMGDVLWNLEYALQLQETRRQRELHEDSSIRGSSEVVPELPSSSVEIDGDSVWQPSLFSVAEQ</sequence>
<organism evidence="10 11">
    <name type="scientific">Actinidia rufa</name>
    <dbReference type="NCBI Taxonomy" id="165716"/>
    <lineage>
        <taxon>Eukaryota</taxon>
        <taxon>Viridiplantae</taxon>
        <taxon>Streptophyta</taxon>
        <taxon>Embryophyta</taxon>
        <taxon>Tracheophyta</taxon>
        <taxon>Spermatophyta</taxon>
        <taxon>Magnoliopsida</taxon>
        <taxon>eudicotyledons</taxon>
        <taxon>Gunneridae</taxon>
        <taxon>Pentapetalae</taxon>
        <taxon>asterids</taxon>
        <taxon>Ericales</taxon>
        <taxon>Actinidiaceae</taxon>
        <taxon>Actinidia</taxon>
    </lineage>
</organism>
<keyword evidence="6" id="KW-0325">Glycoprotein</keyword>
<evidence type="ECO:0000256" key="7">
    <source>
        <dbReference type="SAM" id="MobiDB-lite"/>
    </source>
</evidence>
<feature type="signal peptide" evidence="8">
    <location>
        <begin position="1"/>
        <end position="26"/>
    </location>
</feature>
<dbReference type="GO" id="GO:0016020">
    <property type="term" value="C:membrane"/>
    <property type="evidence" value="ECO:0007669"/>
    <property type="project" value="UniProtKB-SubCell"/>
</dbReference>
<reference evidence="10 11" key="1">
    <citation type="submission" date="2019-07" db="EMBL/GenBank/DDBJ databases">
        <title>De Novo Assembly of kiwifruit Actinidia rufa.</title>
        <authorList>
            <person name="Sugita-Konishi S."/>
            <person name="Sato K."/>
            <person name="Mori E."/>
            <person name="Abe Y."/>
            <person name="Kisaki G."/>
            <person name="Hamano K."/>
            <person name="Suezawa K."/>
            <person name="Otani M."/>
            <person name="Fukuda T."/>
            <person name="Manabe T."/>
            <person name="Gomi K."/>
            <person name="Tabuchi M."/>
            <person name="Akimitsu K."/>
            <person name="Kataoka I."/>
        </authorList>
    </citation>
    <scope>NUCLEOTIDE SEQUENCE [LARGE SCALE GENOMIC DNA]</scope>
    <source>
        <strain evidence="11">cv. Fuchu</strain>
    </source>
</reference>
<keyword evidence="2" id="KW-0723">Serine/threonine-protein kinase</keyword>
<dbReference type="Pfam" id="PF12819">
    <property type="entry name" value="Malectin_like"/>
    <property type="match status" value="1"/>
</dbReference>
<comment type="caution">
    <text evidence="10">The sequence shown here is derived from an EMBL/GenBank/DDBJ whole genome shotgun (WGS) entry which is preliminary data.</text>
</comment>
<dbReference type="FunFam" id="2.60.120.430:FF:000001">
    <property type="entry name" value="Receptor-like protein kinase FERONIA"/>
    <property type="match status" value="1"/>
</dbReference>
<keyword evidence="4" id="KW-0547">Nucleotide-binding</keyword>